<dbReference type="FunCoup" id="B4JJA8">
    <property type="interactions" value="332"/>
</dbReference>
<dbReference type="STRING" id="7222.B4JJA8"/>
<dbReference type="OMA" id="VYTTFPD"/>
<dbReference type="HOGENOM" id="CLU_098807_1_2_1"/>
<dbReference type="Proteomes" id="UP000001070">
    <property type="component" value="Unassembled WGS sequence"/>
</dbReference>
<dbReference type="GO" id="GO:0010038">
    <property type="term" value="P:response to metal ion"/>
    <property type="evidence" value="ECO:0007669"/>
    <property type="project" value="InterPro"/>
</dbReference>
<dbReference type="Pfam" id="PF03091">
    <property type="entry name" value="CutA1"/>
    <property type="match status" value="1"/>
</dbReference>
<name>B4JJA8_DROGR</name>
<dbReference type="InParanoid" id="B4JJA8"/>
<dbReference type="KEGG" id="dgr:6565382"/>
<proteinExistence type="inferred from homology"/>
<evidence type="ECO:0000256" key="1">
    <source>
        <dbReference type="ARBA" id="ARBA00010169"/>
    </source>
</evidence>
<evidence type="ECO:0000313" key="2">
    <source>
        <dbReference type="EMBL" id="EDV99660.1"/>
    </source>
</evidence>
<dbReference type="Gene3D" id="3.30.70.120">
    <property type="match status" value="1"/>
</dbReference>
<dbReference type="GO" id="GO:0005507">
    <property type="term" value="F:copper ion binding"/>
    <property type="evidence" value="ECO:0007669"/>
    <property type="project" value="TreeGrafter"/>
</dbReference>
<dbReference type="InterPro" id="IPR011322">
    <property type="entry name" value="N-reg_PII-like_a/b"/>
</dbReference>
<organism evidence="3">
    <name type="scientific">Drosophila grimshawi</name>
    <name type="common">Hawaiian fruit fly</name>
    <name type="synonym">Idiomyia grimshawi</name>
    <dbReference type="NCBI Taxonomy" id="7222"/>
    <lineage>
        <taxon>Eukaryota</taxon>
        <taxon>Metazoa</taxon>
        <taxon>Ecdysozoa</taxon>
        <taxon>Arthropoda</taxon>
        <taxon>Hexapoda</taxon>
        <taxon>Insecta</taxon>
        <taxon>Pterygota</taxon>
        <taxon>Neoptera</taxon>
        <taxon>Endopterygota</taxon>
        <taxon>Diptera</taxon>
        <taxon>Brachycera</taxon>
        <taxon>Muscomorpha</taxon>
        <taxon>Ephydroidea</taxon>
        <taxon>Drosophilidae</taxon>
        <taxon>Drosophila</taxon>
        <taxon>Hawaiian Drosophila</taxon>
    </lineage>
</organism>
<sequence length="123" mass="13819">MSDKACNPDYLAGTNSVAFVTVPDKDSAKKLALGLIERKLAACVNILGKIESIYMWEGKINEDQEYLMMIKTRTTRIAELSKFVGENHPYSVPEVISLPIEAGNLPYLKWIMQTVPEKVENKD</sequence>
<dbReference type="PANTHER" id="PTHR23419">
    <property type="entry name" value="DIVALENT CATION TOLERANCE CUTA-RELATED"/>
    <property type="match status" value="1"/>
</dbReference>
<dbReference type="InterPro" id="IPR015867">
    <property type="entry name" value="N-reg_PII/ATP_PRibTrfase_C"/>
</dbReference>
<dbReference type="SUPFAM" id="SSF54913">
    <property type="entry name" value="GlnB-like"/>
    <property type="match status" value="1"/>
</dbReference>
<dbReference type="PANTHER" id="PTHR23419:SF8">
    <property type="entry name" value="FI09726P"/>
    <property type="match status" value="1"/>
</dbReference>
<dbReference type="eggNOG" id="KOG3338">
    <property type="taxonomic scope" value="Eukaryota"/>
</dbReference>
<accession>B4JJA8</accession>
<comment type="similarity">
    <text evidence="1">Belongs to the CutA family.</text>
</comment>
<dbReference type="OrthoDB" id="2017693at2759"/>
<reference evidence="2 3" key="1">
    <citation type="journal article" date="2007" name="Nature">
        <title>Evolution of genes and genomes on the Drosophila phylogeny.</title>
        <authorList>
            <consortium name="Drosophila 12 Genomes Consortium"/>
            <person name="Clark A.G."/>
            <person name="Eisen M.B."/>
            <person name="Smith D.R."/>
            <person name="Bergman C.M."/>
            <person name="Oliver B."/>
            <person name="Markow T.A."/>
            <person name="Kaufman T.C."/>
            <person name="Kellis M."/>
            <person name="Gelbart W."/>
            <person name="Iyer V.N."/>
            <person name="Pollard D.A."/>
            <person name="Sackton T.B."/>
            <person name="Larracuente A.M."/>
            <person name="Singh N.D."/>
            <person name="Abad J.P."/>
            <person name="Abt D.N."/>
            <person name="Adryan B."/>
            <person name="Aguade M."/>
            <person name="Akashi H."/>
            <person name="Anderson W.W."/>
            <person name="Aquadro C.F."/>
            <person name="Ardell D.H."/>
            <person name="Arguello R."/>
            <person name="Artieri C.G."/>
            <person name="Barbash D.A."/>
            <person name="Barker D."/>
            <person name="Barsanti P."/>
            <person name="Batterham P."/>
            <person name="Batzoglou S."/>
            <person name="Begun D."/>
            <person name="Bhutkar A."/>
            <person name="Blanco E."/>
            <person name="Bosak S.A."/>
            <person name="Bradley R.K."/>
            <person name="Brand A.D."/>
            <person name="Brent M.R."/>
            <person name="Brooks A.N."/>
            <person name="Brown R.H."/>
            <person name="Butlin R.K."/>
            <person name="Caggese C."/>
            <person name="Calvi B.R."/>
            <person name="Bernardo de Carvalho A."/>
            <person name="Caspi A."/>
            <person name="Castrezana S."/>
            <person name="Celniker S.E."/>
            <person name="Chang J.L."/>
            <person name="Chapple C."/>
            <person name="Chatterji S."/>
            <person name="Chinwalla A."/>
            <person name="Civetta A."/>
            <person name="Clifton S.W."/>
            <person name="Comeron J.M."/>
            <person name="Costello J.C."/>
            <person name="Coyne J.A."/>
            <person name="Daub J."/>
            <person name="David R.G."/>
            <person name="Delcher A.L."/>
            <person name="Delehaunty K."/>
            <person name="Do C.B."/>
            <person name="Ebling H."/>
            <person name="Edwards K."/>
            <person name="Eickbush T."/>
            <person name="Evans J.D."/>
            <person name="Filipski A."/>
            <person name="Findeiss S."/>
            <person name="Freyhult E."/>
            <person name="Fulton L."/>
            <person name="Fulton R."/>
            <person name="Garcia A.C."/>
            <person name="Gardiner A."/>
            <person name="Garfield D.A."/>
            <person name="Garvin B.E."/>
            <person name="Gibson G."/>
            <person name="Gilbert D."/>
            <person name="Gnerre S."/>
            <person name="Godfrey J."/>
            <person name="Good R."/>
            <person name="Gotea V."/>
            <person name="Gravely B."/>
            <person name="Greenberg A.J."/>
            <person name="Griffiths-Jones S."/>
            <person name="Gross S."/>
            <person name="Guigo R."/>
            <person name="Gustafson E.A."/>
            <person name="Haerty W."/>
            <person name="Hahn M.W."/>
            <person name="Halligan D.L."/>
            <person name="Halpern A.L."/>
            <person name="Halter G.M."/>
            <person name="Han M.V."/>
            <person name="Heger A."/>
            <person name="Hillier L."/>
            <person name="Hinrichs A.S."/>
            <person name="Holmes I."/>
            <person name="Hoskins R.A."/>
            <person name="Hubisz M.J."/>
            <person name="Hultmark D."/>
            <person name="Huntley M.A."/>
            <person name="Jaffe D.B."/>
            <person name="Jagadeeshan S."/>
            <person name="Jeck W.R."/>
            <person name="Johnson J."/>
            <person name="Jones C.D."/>
            <person name="Jordan W.C."/>
            <person name="Karpen G.H."/>
            <person name="Kataoka E."/>
            <person name="Keightley P.D."/>
            <person name="Kheradpour P."/>
            <person name="Kirkness E.F."/>
            <person name="Koerich L.B."/>
            <person name="Kristiansen K."/>
            <person name="Kudrna D."/>
            <person name="Kulathinal R.J."/>
            <person name="Kumar S."/>
            <person name="Kwok R."/>
            <person name="Lander E."/>
            <person name="Langley C.H."/>
            <person name="Lapoint R."/>
            <person name="Lazzaro B.P."/>
            <person name="Lee S.J."/>
            <person name="Levesque L."/>
            <person name="Li R."/>
            <person name="Lin C.F."/>
            <person name="Lin M.F."/>
            <person name="Lindblad-Toh K."/>
            <person name="Llopart A."/>
            <person name="Long M."/>
            <person name="Low L."/>
            <person name="Lozovsky E."/>
            <person name="Lu J."/>
            <person name="Luo M."/>
            <person name="Machado C.A."/>
            <person name="Makalowski W."/>
            <person name="Marzo M."/>
            <person name="Matsuda M."/>
            <person name="Matzkin L."/>
            <person name="McAllister B."/>
            <person name="McBride C.S."/>
            <person name="McKernan B."/>
            <person name="McKernan K."/>
            <person name="Mendez-Lago M."/>
            <person name="Minx P."/>
            <person name="Mollenhauer M.U."/>
            <person name="Montooth K."/>
            <person name="Mount S.M."/>
            <person name="Mu X."/>
            <person name="Myers E."/>
            <person name="Negre B."/>
            <person name="Newfeld S."/>
            <person name="Nielsen R."/>
            <person name="Noor M.A."/>
            <person name="O'Grady P."/>
            <person name="Pachter L."/>
            <person name="Papaceit M."/>
            <person name="Parisi M.J."/>
            <person name="Parisi M."/>
            <person name="Parts L."/>
            <person name="Pedersen J.S."/>
            <person name="Pesole G."/>
            <person name="Phillippy A.M."/>
            <person name="Ponting C.P."/>
            <person name="Pop M."/>
            <person name="Porcelli D."/>
            <person name="Powell J.R."/>
            <person name="Prohaska S."/>
            <person name="Pruitt K."/>
            <person name="Puig M."/>
            <person name="Quesneville H."/>
            <person name="Ram K.R."/>
            <person name="Rand D."/>
            <person name="Rasmussen M.D."/>
            <person name="Reed L.K."/>
            <person name="Reenan R."/>
            <person name="Reily A."/>
            <person name="Remington K.A."/>
            <person name="Rieger T.T."/>
            <person name="Ritchie M.G."/>
            <person name="Robin C."/>
            <person name="Rogers Y.H."/>
            <person name="Rohde C."/>
            <person name="Rozas J."/>
            <person name="Rubenfield M.J."/>
            <person name="Ruiz A."/>
            <person name="Russo S."/>
            <person name="Salzberg S.L."/>
            <person name="Sanchez-Gracia A."/>
            <person name="Saranga D.J."/>
            <person name="Sato H."/>
            <person name="Schaeffer S.W."/>
            <person name="Schatz M.C."/>
            <person name="Schlenke T."/>
            <person name="Schwartz R."/>
            <person name="Segarra C."/>
            <person name="Singh R.S."/>
            <person name="Sirot L."/>
            <person name="Sirota M."/>
            <person name="Sisneros N.B."/>
            <person name="Smith C.D."/>
            <person name="Smith T.F."/>
            <person name="Spieth J."/>
            <person name="Stage D.E."/>
            <person name="Stark A."/>
            <person name="Stephan W."/>
            <person name="Strausberg R.L."/>
            <person name="Strempel S."/>
            <person name="Sturgill D."/>
            <person name="Sutton G."/>
            <person name="Sutton G.G."/>
            <person name="Tao W."/>
            <person name="Teichmann S."/>
            <person name="Tobari Y.N."/>
            <person name="Tomimura Y."/>
            <person name="Tsolas J.M."/>
            <person name="Valente V.L."/>
            <person name="Venter E."/>
            <person name="Venter J.C."/>
            <person name="Vicario S."/>
            <person name="Vieira F.G."/>
            <person name="Vilella A.J."/>
            <person name="Villasante A."/>
            <person name="Walenz B."/>
            <person name="Wang J."/>
            <person name="Wasserman M."/>
            <person name="Watts T."/>
            <person name="Wilson D."/>
            <person name="Wilson R.K."/>
            <person name="Wing R.A."/>
            <person name="Wolfner M.F."/>
            <person name="Wong A."/>
            <person name="Wong G.K."/>
            <person name="Wu C.I."/>
            <person name="Wu G."/>
            <person name="Yamamoto D."/>
            <person name="Yang H.P."/>
            <person name="Yang S.P."/>
            <person name="Yorke J.A."/>
            <person name="Yoshida K."/>
            <person name="Zdobnov E."/>
            <person name="Zhang P."/>
            <person name="Zhang Y."/>
            <person name="Zimin A.V."/>
            <person name="Baldwin J."/>
            <person name="Abdouelleil A."/>
            <person name="Abdulkadir J."/>
            <person name="Abebe A."/>
            <person name="Abera B."/>
            <person name="Abreu J."/>
            <person name="Acer S.C."/>
            <person name="Aftuck L."/>
            <person name="Alexander A."/>
            <person name="An P."/>
            <person name="Anderson E."/>
            <person name="Anderson S."/>
            <person name="Arachi H."/>
            <person name="Azer M."/>
            <person name="Bachantsang P."/>
            <person name="Barry A."/>
            <person name="Bayul T."/>
            <person name="Berlin A."/>
            <person name="Bessette D."/>
            <person name="Bloom T."/>
            <person name="Blye J."/>
            <person name="Boguslavskiy L."/>
            <person name="Bonnet C."/>
            <person name="Boukhgalter B."/>
            <person name="Bourzgui I."/>
            <person name="Brown A."/>
            <person name="Cahill P."/>
            <person name="Channer S."/>
            <person name="Cheshatsang Y."/>
            <person name="Chuda L."/>
            <person name="Citroen M."/>
            <person name="Collymore A."/>
            <person name="Cooke P."/>
            <person name="Costello M."/>
            <person name="D'Aco K."/>
            <person name="Daza R."/>
            <person name="De Haan G."/>
            <person name="DeGray S."/>
            <person name="DeMaso C."/>
            <person name="Dhargay N."/>
            <person name="Dooley K."/>
            <person name="Dooley E."/>
            <person name="Doricent M."/>
            <person name="Dorje P."/>
            <person name="Dorjee K."/>
            <person name="Dupes A."/>
            <person name="Elong R."/>
            <person name="Falk J."/>
            <person name="Farina A."/>
            <person name="Faro S."/>
            <person name="Ferguson D."/>
            <person name="Fisher S."/>
            <person name="Foley C.D."/>
            <person name="Franke A."/>
            <person name="Friedrich D."/>
            <person name="Gadbois L."/>
            <person name="Gearin G."/>
            <person name="Gearin C.R."/>
            <person name="Giannoukos G."/>
            <person name="Goode T."/>
            <person name="Graham J."/>
            <person name="Grandbois E."/>
            <person name="Grewal S."/>
            <person name="Gyaltsen K."/>
            <person name="Hafez N."/>
            <person name="Hagos B."/>
            <person name="Hall J."/>
            <person name="Henson C."/>
            <person name="Hollinger A."/>
            <person name="Honan T."/>
            <person name="Huard M.D."/>
            <person name="Hughes L."/>
            <person name="Hurhula B."/>
            <person name="Husby M.E."/>
            <person name="Kamat A."/>
            <person name="Kanga B."/>
            <person name="Kashin S."/>
            <person name="Khazanovich D."/>
            <person name="Kisner P."/>
            <person name="Lance K."/>
            <person name="Lara M."/>
            <person name="Lee W."/>
            <person name="Lennon N."/>
            <person name="Letendre F."/>
            <person name="LeVine R."/>
            <person name="Lipovsky A."/>
            <person name="Liu X."/>
            <person name="Liu J."/>
            <person name="Liu S."/>
            <person name="Lokyitsang T."/>
            <person name="Lokyitsang Y."/>
            <person name="Lubonja R."/>
            <person name="Lui A."/>
            <person name="MacDonald P."/>
            <person name="Magnisalis V."/>
            <person name="Maru K."/>
            <person name="Matthews C."/>
            <person name="McCusker W."/>
            <person name="McDonough S."/>
            <person name="Mehta T."/>
            <person name="Meldrim J."/>
            <person name="Meneus L."/>
            <person name="Mihai O."/>
            <person name="Mihalev A."/>
            <person name="Mihova T."/>
            <person name="Mittelman R."/>
            <person name="Mlenga V."/>
            <person name="Montmayeur A."/>
            <person name="Mulrain L."/>
            <person name="Navidi A."/>
            <person name="Naylor J."/>
            <person name="Negash T."/>
            <person name="Nguyen T."/>
            <person name="Nguyen N."/>
            <person name="Nicol R."/>
            <person name="Norbu C."/>
            <person name="Norbu N."/>
            <person name="Novod N."/>
            <person name="O'Neill B."/>
            <person name="Osman S."/>
            <person name="Markiewicz E."/>
            <person name="Oyono O.L."/>
            <person name="Patti C."/>
            <person name="Phunkhang P."/>
            <person name="Pierre F."/>
            <person name="Priest M."/>
            <person name="Raghuraman S."/>
            <person name="Rege F."/>
            <person name="Reyes R."/>
            <person name="Rise C."/>
            <person name="Rogov P."/>
            <person name="Ross K."/>
            <person name="Ryan E."/>
            <person name="Settipalli S."/>
            <person name="Shea T."/>
            <person name="Sherpa N."/>
            <person name="Shi L."/>
            <person name="Shih D."/>
            <person name="Sparrow T."/>
            <person name="Spaulding J."/>
            <person name="Stalker J."/>
            <person name="Stange-Thomann N."/>
            <person name="Stavropoulos S."/>
            <person name="Stone C."/>
            <person name="Strader C."/>
            <person name="Tesfaye S."/>
            <person name="Thomson T."/>
            <person name="Thoulutsang Y."/>
            <person name="Thoulutsang D."/>
            <person name="Topham K."/>
            <person name="Topping I."/>
            <person name="Tsamla T."/>
            <person name="Vassiliev H."/>
            <person name="Vo A."/>
            <person name="Wangchuk T."/>
            <person name="Wangdi T."/>
            <person name="Weiand M."/>
            <person name="Wilkinson J."/>
            <person name="Wilson A."/>
            <person name="Yadav S."/>
            <person name="Young G."/>
            <person name="Yu Q."/>
            <person name="Zembek L."/>
            <person name="Zhong D."/>
            <person name="Zimmer A."/>
            <person name="Zwirko Z."/>
            <person name="Jaffe D.B."/>
            <person name="Alvarez P."/>
            <person name="Brockman W."/>
            <person name="Butler J."/>
            <person name="Chin C."/>
            <person name="Gnerre S."/>
            <person name="Grabherr M."/>
            <person name="Kleber M."/>
            <person name="Mauceli E."/>
            <person name="MacCallum I."/>
        </authorList>
    </citation>
    <scope>NUCLEOTIDE SEQUENCE [LARGE SCALE GENOMIC DNA]</scope>
    <source>
        <strain evidence="3">Tucson 15287-2541.00</strain>
    </source>
</reference>
<protein>
    <submittedName>
        <fullName evidence="2">GH12292</fullName>
    </submittedName>
</protein>
<evidence type="ECO:0000313" key="3">
    <source>
        <dbReference type="Proteomes" id="UP000001070"/>
    </source>
</evidence>
<keyword evidence="3" id="KW-1185">Reference proteome</keyword>
<dbReference type="PhylomeDB" id="B4JJA8"/>
<dbReference type="InterPro" id="IPR004323">
    <property type="entry name" value="Ion_tolerance_CutA"/>
</dbReference>
<dbReference type="AlphaFoldDB" id="B4JJA8"/>
<gene>
    <name evidence="2" type="primary">Dgri\GH12292</name>
    <name evidence="2" type="ORF">Dgri_GH12292</name>
</gene>
<dbReference type="EMBL" id="CH916370">
    <property type="protein sequence ID" value="EDV99660.1"/>
    <property type="molecule type" value="Genomic_DNA"/>
</dbReference>